<dbReference type="InterPro" id="IPR029063">
    <property type="entry name" value="SAM-dependent_MTases_sf"/>
</dbReference>
<dbReference type="EMBL" id="BAAAEM010000002">
    <property type="protein sequence ID" value="GAA0470756.1"/>
    <property type="molecule type" value="Genomic_DNA"/>
</dbReference>
<comment type="caution">
    <text evidence="2">The sequence shown here is derived from an EMBL/GenBank/DDBJ whole genome shotgun (WGS) entry which is preliminary data.</text>
</comment>
<dbReference type="Pfam" id="PF08241">
    <property type="entry name" value="Methyltransf_11"/>
    <property type="match status" value="1"/>
</dbReference>
<dbReference type="Gene3D" id="3.40.50.150">
    <property type="entry name" value="Vaccinia Virus protein VP39"/>
    <property type="match status" value="1"/>
</dbReference>
<dbReference type="RefSeq" id="WP_229956483.1">
    <property type="nucleotide sequence ID" value="NZ_BAAAEM010000002.1"/>
</dbReference>
<name>A0ABN1A999_9SPHN</name>
<sequence>MSNEDQIEYWNDNAGVKWTEQQAVMDRMLAPVTSLLMDAAAIKSGERVLDIGCGTGETSLIAMDAGADVTGVDVSEPMLELARSRAKGRGTLLLADASEYRADEGFDLIMSRFGVMFFEDPVAAFTNIKTNLKPGGRMVFACWQSPKVNLWVMVPMGAIKPLLPEVPETDPHAPGPFAFADDERLKGILTEAGFDEVSMTSHPVEICLSQSGGVDGAVYFSSQIGPASRALGEVDDELKARLLVALKEALEPHDDGGRVALPGGIWIVRAR</sequence>
<feature type="domain" description="Methyltransferase type 11" evidence="1">
    <location>
        <begin position="49"/>
        <end position="140"/>
    </location>
</feature>
<keyword evidence="3" id="KW-1185">Reference proteome</keyword>
<keyword evidence="2" id="KW-0808">Transferase</keyword>
<dbReference type="GO" id="GO:0008168">
    <property type="term" value="F:methyltransferase activity"/>
    <property type="evidence" value="ECO:0007669"/>
    <property type="project" value="UniProtKB-KW"/>
</dbReference>
<organism evidence="2 3">
    <name type="scientific">Parasphingorhabdus litoris</name>
    <dbReference type="NCBI Taxonomy" id="394733"/>
    <lineage>
        <taxon>Bacteria</taxon>
        <taxon>Pseudomonadati</taxon>
        <taxon>Pseudomonadota</taxon>
        <taxon>Alphaproteobacteria</taxon>
        <taxon>Sphingomonadales</taxon>
        <taxon>Sphingomonadaceae</taxon>
        <taxon>Parasphingorhabdus</taxon>
    </lineage>
</organism>
<dbReference type="PANTHER" id="PTHR43861:SF1">
    <property type="entry name" value="TRANS-ACONITATE 2-METHYLTRANSFERASE"/>
    <property type="match status" value="1"/>
</dbReference>
<dbReference type="CDD" id="cd02440">
    <property type="entry name" value="AdoMet_MTases"/>
    <property type="match status" value="1"/>
</dbReference>
<evidence type="ECO:0000259" key="1">
    <source>
        <dbReference type="Pfam" id="PF08241"/>
    </source>
</evidence>
<accession>A0ABN1A999</accession>
<gene>
    <name evidence="2" type="ORF">GCM10009096_09580</name>
</gene>
<dbReference type="InterPro" id="IPR013216">
    <property type="entry name" value="Methyltransf_11"/>
</dbReference>
<evidence type="ECO:0000313" key="3">
    <source>
        <dbReference type="Proteomes" id="UP001500713"/>
    </source>
</evidence>
<keyword evidence="2" id="KW-0489">Methyltransferase</keyword>
<dbReference type="SUPFAM" id="SSF53335">
    <property type="entry name" value="S-adenosyl-L-methionine-dependent methyltransferases"/>
    <property type="match status" value="1"/>
</dbReference>
<reference evidence="2 3" key="1">
    <citation type="journal article" date="2019" name="Int. J. Syst. Evol. Microbiol.">
        <title>The Global Catalogue of Microorganisms (GCM) 10K type strain sequencing project: providing services to taxonomists for standard genome sequencing and annotation.</title>
        <authorList>
            <consortium name="The Broad Institute Genomics Platform"/>
            <consortium name="The Broad Institute Genome Sequencing Center for Infectious Disease"/>
            <person name="Wu L."/>
            <person name="Ma J."/>
        </authorList>
    </citation>
    <scope>NUCLEOTIDE SEQUENCE [LARGE SCALE GENOMIC DNA]</scope>
    <source>
        <strain evidence="2 3">JCM 14162</strain>
    </source>
</reference>
<dbReference type="PANTHER" id="PTHR43861">
    <property type="entry name" value="TRANS-ACONITATE 2-METHYLTRANSFERASE-RELATED"/>
    <property type="match status" value="1"/>
</dbReference>
<dbReference type="GO" id="GO:0032259">
    <property type="term" value="P:methylation"/>
    <property type="evidence" value="ECO:0007669"/>
    <property type="project" value="UniProtKB-KW"/>
</dbReference>
<protein>
    <submittedName>
        <fullName evidence="2">Methyltransferase domain-containing protein</fullName>
    </submittedName>
</protein>
<dbReference type="Proteomes" id="UP001500713">
    <property type="component" value="Unassembled WGS sequence"/>
</dbReference>
<proteinExistence type="predicted"/>
<evidence type="ECO:0000313" key="2">
    <source>
        <dbReference type="EMBL" id="GAA0470756.1"/>
    </source>
</evidence>